<sequence>MSDLGHRTPDISGHPDAAEMRERYAQVLGGSRAVAIDGLMLLTGLYAAISPWVVHFHGTNPELSANNLIIGIALAAFGLGLGTVGERMYPLGWTAAVLGVWMIISPWVVTIGHSPTSGMIWNNVLIGAVACVLGLAASGMTMLGARRGSNT</sequence>
<reference evidence="1 2" key="1">
    <citation type="submission" date="2024-09" db="EMBL/GenBank/DDBJ databases">
        <authorList>
            <person name="Lee S.D."/>
        </authorList>
    </citation>
    <scope>NUCLEOTIDE SEQUENCE [LARGE SCALE GENOMIC DNA]</scope>
    <source>
        <strain evidence="1 2">N1-1</strain>
    </source>
</reference>
<evidence type="ECO:0000313" key="1">
    <source>
        <dbReference type="EMBL" id="MFC1413162.1"/>
    </source>
</evidence>
<dbReference type="EMBL" id="JBHEZX010000015">
    <property type="protein sequence ID" value="MFC1413162.1"/>
    <property type="molecule type" value="Genomic_DNA"/>
</dbReference>
<comment type="caution">
    <text evidence="1">The sequence shown here is derived from an EMBL/GenBank/DDBJ whole genome shotgun (WGS) entry which is preliminary data.</text>
</comment>
<protein>
    <submittedName>
        <fullName evidence="1">SPW repeat protein</fullName>
    </submittedName>
</protein>
<accession>A0ABV6VHE7</accession>
<name>A0ABV6VHE7_9ACTN</name>
<proteinExistence type="predicted"/>
<evidence type="ECO:0000313" key="2">
    <source>
        <dbReference type="Proteomes" id="UP001592582"/>
    </source>
</evidence>
<keyword evidence="2" id="KW-1185">Reference proteome</keyword>
<dbReference type="Proteomes" id="UP001592582">
    <property type="component" value="Unassembled WGS sequence"/>
</dbReference>
<gene>
    <name evidence="1" type="ORF">ACEZDG_28230</name>
</gene>
<organism evidence="1 2">
    <name type="scientific">Streptacidiphilus alkalitolerans</name>
    <dbReference type="NCBI Taxonomy" id="3342712"/>
    <lineage>
        <taxon>Bacteria</taxon>
        <taxon>Bacillati</taxon>
        <taxon>Actinomycetota</taxon>
        <taxon>Actinomycetes</taxon>
        <taxon>Kitasatosporales</taxon>
        <taxon>Streptomycetaceae</taxon>
        <taxon>Streptacidiphilus</taxon>
    </lineage>
</organism>
<dbReference type="InterPro" id="IPR005530">
    <property type="entry name" value="SPW"/>
</dbReference>
<dbReference type="Pfam" id="PF03779">
    <property type="entry name" value="SPW"/>
    <property type="match status" value="1"/>
</dbReference>